<reference evidence="2" key="1">
    <citation type="submission" date="2024-05" db="EMBL/GenBank/DDBJ databases">
        <title>Pontimicrobium maritimus sp. nov., isolated form sea water.</title>
        <authorList>
            <person name="Muhammad N."/>
            <person name="Vuong T.Q."/>
            <person name="Han H.L."/>
            <person name="Kim S.-G."/>
        </authorList>
    </citation>
    <scope>NUCLEOTIDE SEQUENCE</scope>
    <source>
        <strain evidence="2">SW4</strain>
    </source>
</reference>
<organism evidence="2">
    <name type="scientific">Pontimicrobium sp. SW4</name>
    <dbReference type="NCBI Taxonomy" id="3153519"/>
    <lineage>
        <taxon>Bacteria</taxon>
        <taxon>Pseudomonadati</taxon>
        <taxon>Bacteroidota</taxon>
        <taxon>Flavobacteriia</taxon>
        <taxon>Flavobacteriales</taxon>
        <taxon>Flavobacteriaceae</taxon>
        <taxon>Pontimicrobium</taxon>
    </lineage>
</organism>
<keyword evidence="1" id="KW-0732">Signal</keyword>
<sequence length="139" mass="15269">MKTLSLFIALIISTTLSFAQESKGQDITVTIENISNDRGHVVIGLHTADTFMKTEALQQTAAKVKDGKVVYTFKNVAPGNYALLALHDENDNKRMDFEPNGMPLESFGLSNNPMLMGPPTFSEGKFVVADKSIELTIKF</sequence>
<gene>
    <name evidence="2" type="ORF">ABGB03_04355</name>
</gene>
<dbReference type="RefSeq" id="WP_347925145.1">
    <property type="nucleotide sequence ID" value="NZ_CP157199.1"/>
</dbReference>
<accession>A0AAU7BUY6</accession>
<protein>
    <submittedName>
        <fullName evidence="2">DUF2141 domain-containing protein</fullName>
    </submittedName>
</protein>
<dbReference type="AlphaFoldDB" id="A0AAU7BUY6"/>
<dbReference type="InterPro" id="IPR018673">
    <property type="entry name" value="DUF2141"/>
</dbReference>
<evidence type="ECO:0000313" key="2">
    <source>
        <dbReference type="EMBL" id="XBG62134.1"/>
    </source>
</evidence>
<dbReference type="Pfam" id="PF09912">
    <property type="entry name" value="DUF2141"/>
    <property type="match status" value="1"/>
</dbReference>
<feature type="chain" id="PRO_5043851287" evidence="1">
    <location>
        <begin position="20"/>
        <end position="139"/>
    </location>
</feature>
<proteinExistence type="predicted"/>
<name>A0AAU7BUY6_9FLAO</name>
<dbReference type="EMBL" id="CP157199">
    <property type="protein sequence ID" value="XBG62134.1"/>
    <property type="molecule type" value="Genomic_DNA"/>
</dbReference>
<feature type="signal peptide" evidence="1">
    <location>
        <begin position="1"/>
        <end position="19"/>
    </location>
</feature>
<evidence type="ECO:0000256" key="1">
    <source>
        <dbReference type="SAM" id="SignalP"/>
    </source>
</evidence>